<keyword evidence="9" id="KW-0969">Cilium</keyword>
<evidence type="ECO:0000313" key="10">
    <source>
        <dbReference type="Proteomes" id="UP001271263"/>
    </source>
</evidence>
<dbReference type="PANTHER" id="PTHR36307">
    <property type="entry name" value="FLAGELLA BASAL BODY P-RING FORMATION PROTEIN FLGA"/>
    <property type="match status" value="1"/>
</dbReference>
<keyword evidence="7" id="KW-1005">Bacterial flagellum biogenesis</keyword>
<name>A0ABU4HFW9_9GAMM</name>
<sequence length="248" mass="27219">MVCFNFGSANGICISYFLLVISCLFPLPSVAKSVNETEVQIEQAMQELLSGELRQWQQQSAIKQLDFNVQIKVPSGVKRLARCQSQPTFNSANGLPIGNVQRKVSCSDQGWSLFVRAAVDVTARLPVANRVLKRGEVVTAADLEWRSVQLGMSDKDLLTQSQQIIGQQVLRKIRRYKAIKAVQLSAPQWVNIGDRVIIEARSNGFYANMPGEALEAGGEGQAIRVKNLSSGKVIVAYPLAPGRVATKF</sequence>
<evidence type="ECO:0000256" key="1">
    <source>
        <dbReference type="ARBA" id="ARBA00004418"/>
    </source>
</evidence>
<dbReference type="CDD" id="cd11614">
    <property type="entry name" value="SAF_CpaB_FlgA_like"/>
    <property type="match status" value="1"/>
</dbReference>
<evidence type="ECO:0000256" key="6">
    <source>
        <dbReference type="ARBA" id="ARBA00025643"/>
    </source>
</evidence>
<dbReference type="Proteomes" id="UP001271263">
    <property type="component" value="Unassembled WGS sequence"/>
</dbReference>
<dbReference type="Gene3D" id="2.30.30.760">
    <property type="match status" value="1"/>
</dbReference>
<dbReference type="InterPro" id="IPR041231">
    <property type="entry name" value="FlgA_N"/>
</dbReference>
<comment type="function">
    <text evidence="6 7">Involved in the assembly process of the P-ring formation. It may associate with FlgF on the rod constituting a structure essential for the P-ring assembly or may act as a modulator protein for the P-ring assembly.</text>
</comment>
<dbReference type="InterPro" id="IPR039246">
    <property type="entry name" value="Flagellar_FlgA"/>
</dbReference>
<comment type="subcellular location">
    <subcellularLocation>
        <location evidence="1 7">Periplasm</location>
    </subcellularLocation>
</comment>
<organism evidence="9 10">
    <name type="scientific">Shewanella fidelis</name>
    <dbReference type="NCBI Taxonomy" id="173509"/>
    <lineage>
        <taxon>Bacteria</taxon>
        <taxon>Pseudomonadati</taxon>
        <taxon>Pseudomonadota</taxon>
        <taxon>Gammaproteobacteria</taxon>
        <taxon>Alteromonadales</taxon>
        <taxon>Shewanellaceae</taxon>
        <taxon>Shewanella</taxon>
    </lineage>
</organism>
<dbReference type="Pfam" id="PF17656">
    <property type="entry name" value="ChapFlgA_N"/>
    <property type="match status" value="1"/>
</dbReference>
<dbReference type="SMART" id="SM00858">
    <property type="entry name" value="SAF"/>
    <property type="match status" value="1"/>
</dbReference>
<gene>
    <name evidence="9" type="primary">flgA</name>
    <name evidence="9" type="ORF">OS134_18935</name>
</gene>
<proteinExistence type="inferred from homology"/>
<comment type="similarity">
    <text evidence="2 7">Belongs to the FlgA family.</text>
</comment>
<dbReference type="Pfam" id="PF13144">
    <property type="entry name" value="ChapFlgA"/>
    <property type="match status" value="1"/>
</dbReference>
<evidence type="ECO:0000256" key="3">
    <source>
        <dbReference type="ARBA" id="ARBA00014754"/>
    </source>
</evidence>
<evidence type="ECO:0000256" key="4">
    <source>
        <dbReference type="ARBA" id="ARBA00022729"/>
    </source>
</evidence>
<keyword evidence="9" id="KW-0966">Cell projection</keyword>
<dbReference type="EMBL" id="JAPMLD010000012">
    <property type="protein sequence ID" value="MDW4826150.1"/>
    <property type="molecule type" value="Genomic_DNA"/>
</dbReference>
<evidence type="ECO:0000256" key="5">
    <source>
        <dbReference type="ARBA" id="ARBA00022764"/>
    </source>
</evidence>
<dbReference type="InterPro" id="IPR017585">
    <property type="entry name" value="SAF_FlgA"/>
</dbReference>
<evidence type="ECO:0000256" key="7">
    <source>
        <dbReference type="RuleBase" id="RU362063"/>
    </source>
</evidence>
<reference evidence="9 10" key="1">
    <citation type="journal article" date="2022" name="bioRxiv">
        <title>Prophages regulate Shewanella fidelis 3313 motility and biofilm formation: implications for gut colonization dynamics in Ciona robusta.</title>
        <authorList>
            <person name="Natarajan O."/>
            <person name="Gibboney S.L."/>
            <person name="Young M.N."/>
            <person name="Lim S.J."/>
            <person name="Pluta N."/>
            <person name="Atkinson C.G."/>
            <person name="Leigh B.A."/>
            <person name="Liberti A."/>
            <person name="Kees E.D."/>
            <person name="Breitbart M."/>
            <person name="Gralnick J.A."/>
            <person name="Dishaw L.J."/>
        </authorList>
    </citation>
    <scope>NUCLEOTIDE SEQUENCE [LARGE SCALE GENOMIC DNA]</scope>
    <source>
        <strain evidence="9 10">JG4066</strain>
    </source>
</reference>
<keyword evidence="9" id="KW-0282">Flagellum</keyword>
<evidence type="ECO:0000256" key="2">
    <source>
        <dbReference type="ARBA" id="ARBA00010474"/>
    </source>
</evidence>
<evidence type="ECO:0000313" key="9">
    <source>
        <dbReference type="EMBL" id="MDW4826150.1"/>
    </source>
</evidence>
<feature type="domain" description="SAF" evidence="8">
    <location>
        <begin position="123"/>
        <end position="185"/>
    </location>
</feature>
<comment type="caution">
    <text evidence="9">The sequence shown here is derived from an EMBL/GenBank/DDBJ whole genome shotgun (WGS) entry which is preliminary data.</text>
</comment>
<dbReference type="PANTHER" id="PTHR36307:SF1">
    <property type="entry name" value="FLAGELLA BASAL BODY P-RING FORMATION PROTEIN FLGA"/>
    <property type="match status" value="1"/>
</dbReference>
<dbReference type="InterPro" id="IPR013974">
    <property type="entry name" value="SAF"/>
</dbReference>
<keyword evidence="5 7" id="KW-0574">Periplasm</keyword>
<dbReference type="RefSeq" id="WP_318301231.1">
    <property type="nucleotide sequence ID" value="NZ_JAPMLA010000014.1"/>
</dbReference>
<keyword evidence="10" id="KW-1185">Reference proteome</keyword>
<dbReference type="NCBIfam" id="TIGR03170">
    <property type="entry name" value="flgA_cterm"/>
    <property type="match status" value="1"/>
</dbReference>
<protein>
    <recommendedName>
        <fullName evidence="3 7">Flagella basal body P-ring formation protein FlgA</fullName>
    </recommendedName>
</protein>
<accession>A0ABU4HFW9</accession>
<keyword evidence="4" id="KW-0732">Signal</keyword>
<dbReference type="Gene3D" id="3.90.1210.10">
    <property type="entry name" value="Antifreeze-like/N-acetylneuraminic acid synthase C-terminal domain"/>
    <property type="match status" value="1"/>
</dbReference>
<evidence type="ECO:0000259" key="8">
    <source>
        <dbReference type="SMART" id="SM00858"/>
    </source>
</evidence>